<gene>
    <name evidence="3" type="ORF">ACFOJE_10365</name>
</gene>
<feature type="signal peptide" evidence="1">
    <location>
        <begin position="1"/>
        <end position="25"/>
    </location>
</feature>
<dbReference type="Proteomes" id="UP001595457">
    <property type="component" value="Unassembled WGS sequence"/>
</dbReference>
<dbReference type="RefSeq" id="WP_377814256.1">
    <property type="nucleotide sequence ID" value="NZ_JBHRSJ010000017.1"/>
</dbReference>
<evidence type="ECO:0000313" key="3">
    <source>
        <dbReference type="EMBL" id="MFC2972612.1"/>
    </source>
</evidence>
<evidence type="ECO:0000313" key="4">
    <source>
        <dbReference type="Proteomes" id="UP001595457"/>
    </source>
</evidence>
<feature type="chain" id="PRO_5046948870" evidence="1">
    <location>
        <begin position="26"/>
        <end position="468"/>
    </location>
</feature>
<comment type="caution">
    <text evidence="3">The sequence shown here is derived from an EMBL/GenBank/DDBJ whole genome shotgun (WGS) entry which is preliminary data.</text>
</comment>
<sequence length="468" mass="51596">MKQNPCLAAGLLALAAALCPCASFAADGPPKPRRPAYPHFLDKYPYLAESNRYGGLLDPLRRIRLGNSSWLQLGGELRYRFDSVNEPAFGLKGVHDDDYLQQRLQVHADLHLFDDALRAFVQFENTDSWSKEVFSPYDQSGNEIHQAFVDVRLPSPGDGTLIARVGRQEMTYGNQTMIATRAIPNVRQSFDGALLQYGNAAGYKVDVFAVRPVANVRLGSFNDSSKDAGDFYGIYATLPVAGGIKDDLYAYSYQRDWRRLDGVSGEEDRHTLGNRLHGSVARVDFSWDAMYQFGTLGDTDIRAWATAGTVGHTLRDVTWHPGVALHFNAASGDDNPNDGESNTFDPLFPANGKFFGEASLTTLANLISVGPQFVVSPRRDLTVSLTTLSLWRETENDAVYLPGMNPLAGTGKASGRHMGMSYDMFARWAAAENLTVDLEYLYYDVGPAIRNAGGRNAQFVSLRTSLMF</sequence>
<dbReference type="EMBL" id="JBHRSJ010000017">
    <property type="protein sequence ID" value="MFC2972612.1"/>
    <property type="molecule type" value="Genomic_DNA"/>
</dbReference>
<proteinExistence type="predicted"/>
<feature type="domain" description="Alginate export" evidence="2">
    <location>
        <begin position="70"/>
        <end position="460"/>
    </location>
</feature>
<accession>A0ABV7AVE7</accession>
<evidence type="ECO:0000256" key="1">
    <source>
        <dbReference type="SAM" id="SignalP"/>
    </source>
</evidence>
<reference evidence="4" key="1">
    <citation type="journal article" date="2019" name="Int. J. Syst. Evol. Microbiol.">
        <title>The Global Catalogue of Microorganisms (GCM) 10K type strain sequencing project: providing services to taxonomists for standard genome sequencing and annotation.</title>
        <authorList>
            <consortium name="The Broad Institute Genomics Platform"/>
            <consortium name="The Broad Institute Genome Sequencing Center for Infectious Disease"/>
            <person name="Wu L."/>
            <person name="Ma J."/>
        </authorList>
    </citation>
    <scope>NUCLEOTIDE SEQUENCE [LARGE SCALE GENOMIC DNA]</scope>
    <source>
        <strain evidence="4">KCTC 62195</strain>
    </source>
</reference>
<dbReference type="InterPro" id="IPR025388">
    <property type="entry name" value="Alginate_export_dom"/>
</dbReference>
<dbReference type="Gene3D" id="2.40.160.100">
    <property type="match status" value="1"/>
</dbReference>
<organism evidence="3 4">
    <name type="scientific">Azotobacter bryophylli</name>
    <dbReference type="NCBI Taxonomy" id="1986537"/>
    <lineage>
        <taxon>Bacteria</taxon>
        <taxon>Pseudomonadati</taxon>
        <taxon>Pseudomonadota</taxon>
        <taxon>Gammaproteobacteria</taxon>
        <taxon>Pseudomonadales</taxon>
        <taxon>Pseudomonadaceae</taxon>
        <taxon>Azotobacter</taxon>
    </lineage>
</organism>
<keyword evidence="4" id="KW-1185">Reference proteome</keyword>
<dbReference type="Pfam" id="PF13372">
    <property type="entry name" value="Alginate_exp"/>
    <property type="match status" value="1"/>
</dbReference>
<evidence type="ECO:0000259" key="2">
    <source>
        <dbReference type="Pfam" id="PF13372"/>
    </source>
</evidence>
<protein>
    <submittedName>
        <fullName evidence="3">Alginate export family protein</fullName>
    </submittedName>
</protein>
<keyword evidence="1" id="KW-0732">Signal</keyword>
<dbReference type="InterPro" id="IPR053728">
    <property type="entry name" value="Alginate_Permeability_Chnl"/>
</dbReference>
<name>A0ABV7AVE7_9GAMM</name>